<dbReference type="InterPro" id="IPR013431">
    <property type="entry name" value="Delta_60_rpt"/>
</dbReference>
<dbReference type="Gene3D" id="2.130.10.10">
    <property type="entry name" value="YVTN repeat-like/Quinoprotein amine dehydrogenase"/>
    <property type="match status" value="1"/>
</dbReference>
<name>A0A7C3MRT4_DICTH</name>
<dbReference type="InterPro" id="IPR015943">
    <property type="entry name" value="WD40/YVTN_repeat-like_dom_sf"/>
</dbReference>
<accession>A0A7C3MRT4</accession>
<dbReference type="InterPro" id="IPR011047">
    <property type="entry name" value="Quinoprotein_ADH-like_sf"/>
</dbReference>
<dbReference type="EMBL" id="DTIN01000033">
    <property type="protein sequence ID" value="HFX14026.1"/>
    <property type="molecule type" value="Genomic_DNA"/>
</dbReference>
<dbReference type="Pfam" id="PF17164">
    <property type="entry name" value="DUF5122"/>
    <property type="match status" value="1"/>
</dbReference>
<comment type="caution">
    <text evidence="1">The sequence shown here is derived from an EMBL/GenBank/DDBJ whole genome shotgun (WGS) entry which is preliminary data.</text>
</comment>
<gene>
    <name evidence="1" type="ORF">ENW00_07785</name>
</gene>
<proteinExistence type="predicted"/>
<dbReference type="PANTHER" id="PTHR42754">
    <property type="entry name" value="ENDOGLUCANASE"/>
    <property type="match status" value="1"/>
</dbReference>
<dbReference type="PANTHER" id="PTHR42754:SF1">
    <property type="entry name" value="LIPOPROTEIN"/>
    <property type="match status" value="1"/>
</dbReference>
<dbReference type="AlphaFoldDB" id="A0A7C3MRT4"/>
<sequence length="437" mass="48252">MKKLLITILILTLFISISFSEISVKKVLKLESNINGNKLGEAVKFYEKIVTTKSFSINVKKENKVQYKVWQKTFGGENDDYGYSVKQTKDEGYIIAGHTWSFGNGGSDLYVMKLDKNGYTIWEKAYGGKSWDKGNSIYETTDNGFIAVGGTKSVGSGNVDFYIIKLDKNGNKIWEKAYGGSKNEEAYSVQQTKDGGYIVAGLTYSIGSGGKDVYIIKLDRNGNKVWDKTYGGNGWDEAFSIQQTIDGGYIVAGFSDSFGAGNGDFYIIKLNKNGSKEWEKTFGGKNYDEAYSIQQTKDKGYIVVGWTESFSKGGSDVYIIKLNENGDKVWEKTFGGKNNDWGLSIQQTNDSGYIVAGVTESFGFGGKDVYIIKLNKNGNKAWEKTYGGIDRDEALSIWQTCDGGYIIAGFTLSFGSGGYDVYVIKINEEGNTGPYPQ</sequence>
<dbReference type="SUPFAM" id="SSF50998">
    <property type="entry name" value="Quinoprotein alcohol dehydrogenase-like"/>
    <property type="match status" value="1"/>
</dbReference>
<protein>
    <submittedName>
        <fullName evidence="1">Uncharacterized protein</fullName>
    </submittedName>
</protein>
<reference evidence="1" key="1">
    <citation type="journal article" date="2020" name="mSystems">
        <title>Genome- and Community-Level Interaction Insights into Carbon Utilization and Element Cycling Functions of Hydrothermarchaeota in Hydrothermal Sediment.</title>
        <authorList>
            <person name="Zhou Z."/>
            <person name="Liu Y."/>
            <person name="Xu W."/>
            <person name="Pan J."/>
            <person name="Luo Z.H."/>
            <person name="Li M."/>
        </authorList>
    </citation>
    <scope>NUCLEOTIDE SEQUENCE [LARGE SCALE GENOMIC DNA]</scope>
    <source>
        <strain evidence="1">SpSt-81</strain>
    </source>
</reference>
<organism evidence="1">
    <name type="scientific">Dictyoglomus thermophilum</name>
    <dbReference type="NCBI Taxonomy" id="14"/>
    <lineage>
        <taxon>Bacteria</taxon>
        <taxon>Pseudomonadati</taxon>
        <taxon>Dictyoglomota</taxon>
        <taxon>Dictyoglomia</taxon>
        <taxon>Dictyoglomales</taxon>
        <taxon>Dictyoglomaceae</taxon>
        <taxon>Dictyoglomus</taxon>
    </lineage>
</organism>
<evidence type="ECO:0000313" key="1">
    <source>
        <dbReference type="EMBL" id="HFX14026.1"/>
    </source>
</evidence>